<dbReference type="AlphaFoldDB" id="A0A9P6R1L9"/>
<dbReference type="Gene3D" id="3.80.10.10">
    <property type="entry name" value="Ribonuclease Inhibitor"/>
    <property type="match status" value="1"/>
</dbReference>
<sequence>MTIDVARNFDRPFDTFPFPETLTSVTLRLHSASTASFNFSKILRQCPLLETLSIEMLMGDWNWNRFTWGEPMKLHKNLALRSLTLSHTTLCQISLGHILHFSPKLKVLKLIGMIASDLNLTLLLQHIRKLPLDLKTLHFSVYDRPLPQELQQQVFGLCPISSACDLWASDMTPLLMKELETHIPCLTTLELHWQRKGSFTTFERFPIDIIKASRLLFEYLCNSPSVANLRVLKTGVLHYNMDVSGRQQFSEPDSVAPWTSPGVWRCRNLRILHINLRDPTSSMKRRAHSRIVFGYITRVAPQLEELEIFYPYTSVNKAPYRIYAPNLCMQLEGGFCLLGRLRYLQRLRVYSAGGSIVGLCQEMDLNWIVPSGRDDKFKEMRRQEVASWQSLRLGEDLLLQDEGDVSGDGTSLDAELWGPFRNLGLLKDVEETVNEIDTGSLVPFPCLADLSFQNPLPQRPEKVLDNLFPKPSFGFW</sequence>
<evidence type="ECO:0000313" key="2">
    <source>
        <dbReference type="Proteomes" id="UP000823405"/>
    </source>
</evidence>
<keyword evidence="2" id="KW-1185">Reference proteome</keyword>
<dbReference type="SUPFAM" id="SSF52047">
    <property type="entry name" value="RNI-like"/>
    <property type="match status" value="1"/>
</dbReference>
<evidence type="ECO:0008006" key="3">
    <source>
        <dbReference type="Google" id="ProtNLM"/>
    </source>
</evidence>
<proteinExistence type="predicted"/>
<dbReference type="InterPro" id="IPR032675">
    <property type="entry name" value="LRR_dom_sf"/>
</dbReference>
<dbReference type="Proteomes" id="UP000823405">
    <property type="component" value="Unassembled WGS sequence"/>
</dbReference>
<evidence type="ECO:0000313" key="1">
    <source>
        <dbReference type="EMBL" id="KAG0308871.1"/>
    </source>
</evidence>
<comment type="caution">
    <text evidence="1">The sequence shown here is derived from an EMBL/GenBank/DDBJ whole genome shotgun (WGS) entry which is preliminary data.</text>
</comment>
<organism evidence="1 2">
    <name type="scientific">Linnemannia gamsii</name>
    <dbReference type="NCBI Taxonomy" id="64522"/>
    <lineage>
        <taxon>Eukaryota</taxon>
        <taxon>Fungi</taxon>
        <taxon>Fungi incertae sedis</taxon>
        <taxon>Mucoromycota</taxon>
        <taxon>Mortierellomycotina</taxon>
        <taxon>Mortierellomycetes</taxon>
        <taxon>Mortierellales</taxon>
        <taxon>Mortierellaceae</taxon>
        <taxon>Linnemannia</taxon>
    </lineage>
</organism>
<protein>
    <recommendedName>
        <fullName evidence="3">F-box domain-containing protein</fullName>
    </recommendedName>
</protein>
<accession>A0A9P6R1L9</accession>
<gene>
    <name evidence="1" type="ORF">BGZ97_013230</name>
</gene>
<reference evidence="1" key="1">
    <citation type="journal article" date="2020" name="Fungal Divers.">
        <title>Resolving the Mortierellaceae phylogeny through synthesis of multi-gene phylogenetics and phylogenomics.</title>
        <authorList>
            <person name="Vandepol N."/>
            <person name="Liber J."/>
            <person name="Desiro A."/>
            <person name="Na H."/>
            <person name="Kennedy M."/>
            <person name="Barry K."/>
            <person name="Grigoriev I.V."/>
            <person name="Miller A.N."/>
            <person name="O'Donnell K."/>
            <person name="Stajich J.E."/>
            <person name="Bonito G."/>
        </authorList>
    </citation>
    <scope>NUCLEOTIDE SEQUENCE</scope>
    <source>
        <strain evidence="1">NVP60</strain>
    </source>
</reference>
<dbReference type="OrthoDB" id="2442875at2759"/>
<name>A0A9P6R1L9_9FUNG</name>
<dbReference type="EMBL" id="JAAAIN010000967">
    <property type="protein sequence ID" value="KAG0308871.1"/>
    <property type="molecule type" value="Genomic_DNA"/>
</dbReference>